<dbReference type="GeneID" id="59053036"/>
<accession>A0A0P1ADW6</accession>
<reference evidence="2" key="1">
    <citation type="submission" date="2014-09" db="EMBL/GenBank/DDBJ databases">
        <authorList>
            <person name="Sharma Rahul"/>
            <person name="Thines Marco"/>
        </authorList>
    </citation>
    <scope>NUCLEOTIDE SEQUENCE [LARGE SCALE GENOMIC DNA]</scope>
</reference>
<dbReference type="RefSeq" id="XP_036263088.1">
    <property type="nucleotide sequence ID" value="XM_036407380.1"/>
</dbReference>
<name>A0A0P1ADW6_PLAHL</name>
<sequence>MHVLPPQSAQLTAACADEKSPTTPASTSSLFILAYYWELIECQTVVCETVFSDNREILQG</sequence>
<protein>
    <submittedName>
        <fullName evidence="1">Uncharacterized protein</fullName>
    </submittedName>
</protein>
<proteinExistence type="predicted"/>
<evidence type="ECO:0000313" key="2">
    <source>
        <dbReference type="Proteomes" id="UP000054928"/>
    </source>
</evidence>
<dbReference type="AlphaFoldDB" id="A0A0P1ADW6"/>
<dbReference type="Proteomes" id="UP000054928">
    <property type="component" value="Unassembled WGS sequence"/>
</dbReference>
<dbReference type="EMBL" id="CCYD01000322">
    <property type="protein sequence ID" value="CEG38809.1"/>
    <property type="molecule type" value="Genomic_DNA"/>
</dbReference>
<keyword evidence="2" id="KW-1185">Reference proteome</keyword>
<organism evidence="1 2">
    <name type="scientific">Plasmopara halstedii</name>
    <name type="common">Downy mildew of sunflower</name>
    <dbReference type="NCBI Taxonomy" id="4781"/>
    <lineage>
        <taxon>Eukaryota</taxon>
        <taxon>Sar</taxon>
        <taxon>Stramenopiles</taxon>
        <taxon>Oomycota</taxon>
        <taxon>Peronosporomycetes</taxon>
        <taxon>Peronosporales</taxon>
        <taxon>Peronosporaceae</taxon>
        <taxon>Plasmopara</taxon>
    </lineage>
</organism>
<evidence type="ECO:0000313" key="1">
    <source>
        <dbReference type="EMBL" id="CEG38809.1"/>
    </source>
</evidence>